<evidence type="ECO:0000256" key="1">
    <source>
        <dbReference type="SAM" id="MobiDB-lite"/>
    </source>
</evidence>
<feature type="transmembrane region" description="Helical" evidence="2">
    <location>
        <begin position="39"/>
        <end position="59"/>
    </location>
</feature>
<evidence type="ECO:0000313" key="4">
    <source>
        <dbReference type="Proteomes" id="UP000313359"/>
    </source>
</evidence>
<dbReference type="OrthoDB" id="6256716at2759"/>
<organism evidence="3 4">
    <name type="scientific">Lentinus tigrinus ALCF2SS1-6</name>
    <dbReference type="NCBI Taxonomy" id="1328759"/>
    <lineage>
        <taxon>Eukaryota</taxon>
        <taxon>Fungi</taxon>
        <taxon>Dikarya</taxon>
        <taxon>Basidiomycota</taxon>
        <taxon>Agaricomycotina</taxon>
        <taxon>Agaricomycetes</taxon>
        <taxon>Polyporales</taxon>
        <taxon>Polyporaceae</taxon>
        <taxon>Lentinus</taxon>
    </lineage>
</organism>
<dbReference type="Proteomes" id="UP000313359">
    <property type="component" value="Unassembled WGS sequence"/>
</dbReference>
<keyword evidence="2" id="KW-1133">Transmembrane helix</keyword>
<evidence type="ECO:0000313" key="3">
    <source>
        <dbReference type="EMBL" id="RPD66316.1"/>
    </source>
</evidence>
<keyword evidence="4" id="KW-1185">Reference proteome</keyword>
<dbReference type="EMBL" id="ML122251">
    <property type="protein sequence ID" value="RPD66316.1"/>
    <property type="molecule type" value="Genomic_DNA"/>
</dbReference>
<keyword evidence="2" id="KW-0812">Transmembrane</keyword>
<dbReference type="STRING" id="1328759.A0A5C2T0Z1"/>
<dbReference type="AlphaFoldDB" id="A0A5C2T0Z1"/>
<feature type="region of interest" description="Disordered" evidence="1">
    <location>
        <begin position="115"/>
        <end position="148"/>
    </location>
</feature>
<proteinExistence type="predicted"/>
<keyword evidence="2" id="KW-0472">Membrane</keyword>
<sequence length="148" mass="16823">MQRRTPLHEHPELSIIEHSGWHEYRVDAPGRKHRLASRIPSLGGLWFDACLLLGLAYYWNAIVETLPRLAASALVTSLYLYSRSTQVLWAGNPQRSGRIIPACFTQVHPVVLPRRLPHQRGNPGMGHPLLSRRYQSHSSRRASASSRF</sequence>
<protein>
    <submittedName>
        <fullName evidence="3">Uncharacterized protein</fullName>
    </submittedName>
</protein>
<accession>A0A5C2T0Z1</accession>
<evidence type="ECO:0000256" key="2">
    <source>
        <dbReference type="SAM" id="Phobius"/>
    </source>
</evidence>
<gene>
    <name evidence="3" type="ORF">L227DRAFT_140938</name>
</gene>
<name>A0A5C2T0Z1_9APHY</name>
<reference evidence="3" key="1">
    <citation type="journal article" date="2018" name="Genome Biol. Evol.">
        <title>Genomics and development of Lentinus tigrinus, a white-rot wood-decaying mushroom with dimorphic fruiting bodies.</title>
        <authorList>
            <person name="Wu B."/>
            <person name="Xu Z."/>
            <person name="Knudson A."/>
            <person name="Carlson A."/>
            <person name="Chen N."/>
            <person name="Kovaka S."/>
            <person name="LaButti K."/>
            <person name="Lipzen A."/>
            <person name="Pennachio C."/>
            <person name="Riley R."/>
            <person name="Schakwitz W."/>
            <person name="Umezawa K."/>
            <person name="Ohm R.A."/>
            <person name="Grigoriev I.V."/>
            <person name="Nagy L.G."/>
            <person name="Gibbons J."/>
            <person name="Hibbett D."/>
        </authorList>
    </citation>
    <scope>NUCLEOTIDE SEQUENCE [LARGE SCALE GENOMIC DNA]</scope>
    <source>
        <strain evidence="3">ALCF2SS1-6</strain>
    </source>
</reference>